<organism evidence="1 2">
    <name type="scientific">Draconibacterium sediminis</name>
    <dbReference type="NCBI Taxonomy" id="1544798"/>
    <lineage>
        <taxon>Bacteria</taxon>
        <taxon>Pseudomonadati</taxon>
        <taxon>Bacteroidota</taxon>
        <taxon>Bacteroidia</taxon>
        <taxon>Marinilabiliales</taxon>
        <taxon>Prolixibacteraceae</taxon>
        <taxon>Draconibacterium</taxon>
    </lineage>
</organism>
<dbReference type="EMBL" id="JRHC01000007">
    <property type="protein sequence ID" value="KJF42063.1"/>
    <property type="molecule type" value="Genomic_DNA"/>
</dbReference>
<dbReference type="STRING" id="1544798.LH29_22565"/>
<sequence length="127" mass="15050">MEQHTPYEQIRKRPCDFIVKYRFLTEEEGGRKTGPPSQRYKSDFMYYGDNPMTERIFMIHPEFIDDNGNVILDKSLHSWTGKANMWILNTDFNEYHKRRIKLGLKGFFMEGAHRTAVCEVIEIVGLK</sequence>
<dbReference type="AlphaFoldDB" id="A0A0D8J8D2"/>
<dbReference type="RefSeq" id="WP_045033389.1">
    <property type="nucleotide sequence ID" value="NZ_JRHC01000007.1"/>
</dbReference>
<accession>A0A0D8J8D2</accession>
<dbReference type="Proteomes" id="UP000032544">
    <property type="component" value="Unassembled WGS sequence"/>
</dbReference>
<comment type="caution">
    <text evidence="1">The sequence shown here is derived from an EMBL/GenBank/DDBJ whole genome shotgun (WGS) entry which is preliminary data.</text>
</comment>
<protein>
    <submittedName>
        <fullName evidence="1">Uncharacterized protein</fullName>
    </submittedName>
</protein>
<keyword evidence="2" id="KW-1185">Reference proteome</keyword>
<evidence type="ECO:0000313" key="1">
    <source>
        <dbReference type="EMBL" id="KJF42063.1"/>
    </source>
</evidence>
<reference evidence="1 2" key="1">
    <citation type="submission" date="2014-09" db="EMBL/GenBank/DDBJ databases">
        <title>Draft Genome Sequence of Draconibacterium sp. JN14CK-3.</title>
        <authorList>
            <person name="Dong C."/>
            <person name="Lai Q."/>
            <person name="Shao Z."/>
        </authorList>
    </citation>
    <scope>NUCLEOTIDE SEQUENCE [LARGE SCALE GENOMIC DNA]</scope>
    <source>
        <strain evidence="1 2">JN14CK-3</strain>
    </source>
</reference>
<name>A0A0D8J8D2_9BACT</name>
<proteinExistence type="predicted"/>
<gene>
    <name evidence="1" type="ORF">LH29_22565</name>
</gene>
<evidence type="ECO:0000313" key="2">
    <source>
        <dbReference type="Proteomes" id="UP000032544"/>
    </source>
</evidence>